<protein>
    <submittedName>
        <fullName evidence="6">DUF1741 domain-containing protein</fullName>
    </submittedName>
</protein>
<comment type="subcellular location">
    <subcellularLocation>
        <location evidence="1">Membrane</location>
    </subcellularLocation>
</comment>
<keyword evidence="3" id="KW-1133">Transmembrane helix</keyword>
<dbReference type="GO" id="GO:0005829">
    <property type="term" value="C:cytosol"/>
    <property type="evidence" value="ECO:0007669"/>
    <property type="project" value="TreeGrafter"/>
</dbReference>
<dbReference type="AlphaFoldDB" id="A0A0R3T6B3"/>
<evidence type="ECO:0000313" key="6">
    <source>
        <dbReference type="WBParaSite" id="HNAJ_0000260101-mRNA-1"/>
    </source>
</evidence>
<dbReference type="STRING" id="102285.A0A0R3T6B3"/>
<dbReference type="InterPro" id="IPR039868">
    <property type="entry name" value="ARMD3-like"/>
</dbReference>
<keyword evidence="2" id="KW-0812">Transmembrane</keyword>
<evidence type="ECO:0000256" key="4">
    <source>
        <dbReference type="ARBA" id="ARBA00023136"/>
    </source>
</evidence>
<dbReference type="PANTHER" id="PTHR13608:SF3">
    <property type="entry name" value="ARMADILLO-LIKE HELICAL DOMAIN-CONTAINING PROTEIN 3"/>
    <property type="match status" value="1"/>
</dbReference>
<dbReference type="WBParaSite" id="HNAJ_0000260101-mRNA-1">
    <property type="protein sequence ID" value="HNAJ_0000260101-mRNA-1"/>
    <property type="gene ID" value="HNAJ_0000260101"/>
</dbReference>
<reference evidence="6" key="1">
    <citation type="submission" date="2017-02" db="UniProtKB">
        <authorList>
            <consortium name="WormBaseParasite"/>
        </authorList>
    </citation>
    <scope>IDENTIFICATION</scope>
</reference>
<organism evidence="6">
    <name type="scientific">Rodentolepis nana</name>
    <name type="common">Dwarf tapeworm</name>
    <name type="synonym">Hymenolepis nana</name>
    <dbReference type="NCBI Taxonomy" id="102285"/>
    <lineage>
        <taxon>Eukaryota</taxon>
        <taxon>Metazoa</taxon>
        <taxon>Spiralia</taxon>
        <taxon>Lophotrochozoa</taxon>
        <taxon>Platyhelminthes</taxon>
        <taxon>Cestoda</taxon>
        <taxon>Eucestoda</taxon>
        <taxon>Cyclophyllidea</taxon>
        <taxon>Hymenolepididae</taxon>
        <taxon>Rodentolepis</taxon>
    </lineage>
</organism>
<dbReference type="GO" id="GO:0016020">
    <property type="term" value="C:membrane"/>
    <property type="evidence" value="ECO:0007669"/>
    <property type="project" value="UniProtKB-SubCell"/>
</dbReference>
<evidence type="ECO:0000256" key="2">
    <source>
        <dbReference type="ARBA" id="ARBA00022692"/>
    </source>
</evidence>
<feature type="domain" description="Armadillo-like helical" evidence="5">
    <location>
        <begin position="53"/>
        <end position="271"/>
    </location>
</feature>
<dbReference type="PANTHER" id="PTHR13608">
    <property type="entry name" value="ARMADILLO-LIKE HELICAL DOMAIN-CONTAINING PROTEIN 3"/>
    <property type="match status" value="1"/>
</dbReference>
<sequence length="289" mass="32977">LNEYGDGELGPPLDPRNLMADLIEFASVVMQGIKDSKFSSHLRHRKSAVGLLDRSSSNTMAAVLLGTFPRFPILITAMLSEAVQPDIFLFDLMKFVIKREGPVICEETFTTLLKIVGIFNFFIIYGDCFLLGPSTYDDLYYELIRRKDAIEQLIKFAHIQYHIISGFFSADQYSTSEGGWKSLPMDLRDSIKNLEAIVRHYNMKISAFISNGSVASLTEDEAMKIIQDNYSSLNLRVYDELHKYYEPITRFVEDSDERMLAGIVQGFRRNCLESSIAYQSRFDELAVIH</sequence>
<dbReference type="InterPro" id="IPR013636">
    <property type="entry name" value="ARMH3_C"/>
</dbReference>
<evidence type="ECO:0000259" key="5">
    <source>
        <dbReference type="SMART" id="SM01158"/>
    </source>
</evidence>
<evidence type="ECO:0000256" key="1">
    <source>
        <dbReference type="ARBA" id="ARBA00004370"/>
    </source>
</evidence>
<evidence type="ECO:0000256" key="3">
    <source>
        <dbReference type="ARBA" id="ARBA00022989"/>
    </source>
</evidence>
<dbReference type="SMART" id="SM01158">
    <property type="entry name" value="DUF1741"/>
    <property type="match status" value="1"/>
</dbReference>
<proteinExistence type="predicted"/>
<name>A0A0R3T6B3_RODNA</name>
<dbReference type="Pfam" id="PF08427">
    <property type="entry name" value="ARMH3_C"/>
    <property type="match status" value="1"/>
</dbReference>
<keyword evidence="4" id="KW-0472">Membrane</keyword>
<accession>A0A0R3T6B3</accession>